<gene>
    <name evidence="3" type="ORF">AT15_01590</name>
</gene>
<dbReference type="PATRIC" id="fig|1453497.3.peg.321"/>
<evidence type="ECO:0000256" key="2">
    <source>
        <dbReference type="ARBA" id="ARBA00022679"/>
    </source>
</evidence>
<dbReference type="AlphaFoldDB" id="A0A176K0I2"/>
<proteinExistence type="predicted"/>
<protein>
    <submittedName>
        <fullName evidence="3">Glycosyl transferase</fullName>
    </submittedName>
</protein>
<keyword evidence="2 3" id="KW-0808">Transferase</keyword>
<dbReference type="NCBIfam" id="TIGR00696">
    <property type="entry name" value="wecG_tagA_cpsF"/>
    <property type="match status" value="1"/>
</dbReference>
<dbReference type="PANTHER" id="PTHR34136:SF1">
    <property type="entry name" value="UDP-N-ACETYL-D-MANNOSAMINURONIC ACID TRANSFERASE"/>
    <property type="match status" value="1"/>
</dbReference>
<comment type="caution">
    <text evidence="3">The sequence shown here is derived from an EMBL/GenBank/DDBJ whole genome shotgun (WGS) entry which is preliminary data.</text>
</comment>
<dbReference type="OrthoDB" id="9771846at2"/>
<dbReference type="Proteomes" id="UP000077339">
    <property type="component" value="Unassembled WGS sequence"/>
</dbReference>
<evidence type="ECO:0000313" key="3">
    <source>
        <dbReference type="EMBL" id="OAA29754.1"/>
    </source>
</evidence>
<evidence type="ECO:0000313" key="4">
    <source>
        <dbReference type="Proteomes" id="UP000077339"/>
    </source>
</evidence>
<sequence>MKFLGFDISELDIHNNAKKLLKGIKTGKRFFVLTINSLIVYEIFEKPEYAKAVEKVNYVVPDGIGVIKAIKFFKKRKLNRVPGIELMLKLCELAEKEGLEIFLLGSKEDVVKQTAINLSKKFPLLKIVGTHHGFFTEEENDKIVSLINQTNAKLLFVAMGVPKQEIWISKNLDSLKPMLAMGVGGSFDVIANKIKRAPNWMQKAGLEWLYRIIKEPRKRLKIVPRLIKSIIYLLRYTSSRERGD</sequence>
<accession>A0A176K0I2</accession>
<dbReference type="Pfam" id="PF03808">
    <property type="entry name" value="Glyco_tran_WecG"/>
    <property type="match status" value="1"/>
</dbReference>
<dbReference type="STRING" id="1453497.AT15_01590"/>
<dbReference type="EMBL" id="JFHK01000017">
    <property type="protein sequence ID" value="OAA29754.1"/>
    <property type="molecule type" value="Genomic_DNA"/>
</dbReference>
<dbReference type="GO" id="GO:0016758">
    <property type="term" value="F:hexosyltransferase activity"/>
    <property type="evidence" value="ECO:0007669"/>
    <property type="project" value="TreeGrafter"/>
</dbReference>
<evidence type="ECO:0000256" key="1">
    <source>
        <dbReference type="ARBA" id="ARBA00022676"/>
    </source>
</evidence>
<keyword evidence="1" id="KW-0328">Glycosyltransferase</keyword>
<keyword evidence="4" id="KW-1185">Reference proteome</keyword>
<dbReference type="PANTHER" id="PTHR34136">
    <property type="match status" value="1"/>
</dbReference>
<organism evidence="3 4">
    <name type="scientific">Kosmotoga arenicorallina S304</name>
    <dbReference type="NCBI Taxonomy" id="1453497"/>
    <lineage>
        <taxon>Bacteria</taxon>
        <taxon>Thermotogati</taxon>
        <taxon>Thermotogota</taxon>
        <taxon>Thermotogae</taxon>
        <taxon>Kosmotogales</taxon>
        <taxon>Kosmotogaceae</taxon>
        <taxon>Kosmotoga</taxon>
    </lineage>
</organism>
<dbReference type="RefSeq" id="WP_161484663.1">
    <property type="nucleotide sequence ID" value="NZ_JFHK01000017.1"/>
</dbReference>
<dbReference type="InterPro" id="IPR004629">
    <property type="entry name" value="WecG_TagA_CpsF"/>
</dbReference>
<dbReference type="CDD" id="cd06533">
    <property type="entry name" value="Glyco_transf_WecG_TagA"/>
    <property type="match status" value="1"/>
</dbReference>
<reference evidence="3 4" key="1">
    <citation type="submission" date="2014-02" db="EMBL/GenBank/DDBJ databases">
        <title>Kosmotoga genome sequencing.</title>
        <authorList>
            <person name="Pollo S.M."/>
            <person name="Charchuk R."/>
            <person name="Nesbo C.L."/>
        </authorList>
    </citation>
    <scope>NUCLEOTIDE SEQUENCE [LARGE SCALE GENOMIC DNA]</scope>
    <source>
        <strain evidence="3 4">S304</strain>
    </source>
</reference>
<name>A0A176K0I2_9BACT</name>